<name>A0A1V4A509_9ACTN</name>
<protein>
    <submittedName>
        <fullName evidence="1">Uncharacterized protein</fullName>
    </submittedName>
</protein>
<keyword evidence="2" id="KW-1185">Reference proteome</keyword>
<dbReference type="EMBL" id="MVFC01000019">
    <property type="protein sequence ID" value="OON76201.1"/>
    <property type="molecule type" value="Genomic_DNA"/>
</dbReference>
<comment type="caution">
    <text evidence="1">The sequence shown here is derived from an EMBL/GenBank/DDBJ whole genome shotgun (WGS) entry which is preliminary data.</text>
</comment>
<dbReference type="Proteomes" id="UP000190539">
    <property type="component" value="Unassembled WGS sequence"/>
</dbReference>
<evidence type="ECO:0000313" key="2">
    <source>
        <dbReference type="Proteomes" id="UP000190539"/>
    </source>
</evidence>
<dbReference type="AlphaFoldDB" id="A0A1V4A509"/>
<dbReference type="RefSeq" id="WP_077970073.1">
    <property type="nucleotide sequence ID" value="NZ_CP045178.1"/>
</dbReference>
<reference evidence="1 2" key="1">
    <citation type="submission" date="2017-02" db="EMBL/GenBank/DDBJ databases">
        <title>Draft Genome Sequence of Streptomyces tsukubaensis F601, a Producer of the immunosuppressant tacrolimus FK506.</title>
        <authorList>
            <person name="Zong G."/>
            <person name="Zhong C."/>
            <person name="Fu J."/>
            <person name="Qin R."/>
            <person name="Cao G."/>
        </authorList>
    </citation>
    <scope>NUCLEOTIDE SEQUENCE [LARGE SCALE GENOMIC DNA]</scope>
    <source>
        <strain evidence="1 2">F601</strain>
    </source>
</reference>
<accession>A0A1V4A509</accession>
<dbReference type="STRING" id="83656.B1H18_21505"/>
<sequence>MSDTPDAFTLSNLRITPEKITHGRPAHLTWDTTAGSAQYTVRYAGPKTPLVTINPTDKGHVPPTAKEWDSPPLDDWVVVFTLTAQVQDDYQTVAATVFVDRGDAEFGDLDAKGIVRLLAAPQYLFDDVVLVDRDGTHMAVSGTFEGQQISQPKSLHDIFGDGGRRTYTAPSDGILTLRTNTPEGSSGTENEMTMLVTVGPPTPPIPAALAQRTGAPPPFNDRVKEWTITAHDSLTLPIAAGTTLDLDEPSYDGGQRGLTVHWSAFGGPNPLRHDAG</sequence>
<gene>
    <name evidence="1" type="ORF">B1H18_21505</name>
</gene>
<proteinExistence type="predicted"/>
<organism evidence="1 2">
    <name type="scientific">Streptomyces tsukubensis</name>
    <dbReference type="NCBI Taxonomy" id="83656"/>
    <lineage>
        <taxon>Bacteria</taxon>
        <taxon>Bacillati</taxon>
        <taxon>Actinomycetota</taxon>
        <taxon>Actinomycetes</taxon>
        <taxon>Kitasatosporales</taxon>
        <taxon>Streptomycetaceae</taxon>
        <taxon>Streptomyces</taxon>
    </lineage>
</organism>
<evidence type="ECO:0000313" key="1">
    <source>
        <dbReference type="EMBL" id="OON76201.1"/>
    </source>
</evidence>